<dbReference type="EC" id="3.1.-.-" evidence="5"/>
<evidence type="ECO:0000256" key="1">
    <source>
        <dbReference type="ARBA" id="ARBA00022649"/>
    </source>
</evidence>
<dbReference type="InterPro" id="IPR006226">
    <property type="entry name" value="Mtu_PIN"/>
</dbReference>
<dbReference type="GO" id="GO:0000287">
    <property type="term" value="F:magnesium ion binding"/>
    <property type="evidence" value="ECO:0007669"/>
    <property type="project" value="UniProtKB-UniRule"/>
</dbReference>
<keyword evidence="1 5" id="KW-1277">Toxin-antitoxin system</keyword>
<dbReference type="Pfam" id="PF01850">
    <property type="entry name" value="PIN"/>
    <property type="match status" value="1"/>
</dbReference>
<dbReference type="InterPro" id="IPR002716">
    <property type="entry name" value="PIN_dom"/>
</dbReference>
<sequence length="145" mass="16400">MNDLPDINVWLALIDKRHIHHLAASHYWADATVHSRAFCRITANGFLRLCTQSKALPNPLSPHEAWITYRQFLALPIIRWLPEPPALDDTYCALTCAPGFVHRLWTDAYLAAFAITTGCRLVSFDSDFQRFAGLNFLLLAPLPTP</sequence>
<evidence type="ECO:0000313" key="7">
    <source>
        <dbReference type="EMBL" id="MBK7953761.1"/>
    </source>
</evidence>
<reference evidence="7 8" key="1">
    <citation type="submission" date="2020-10" db="EMBL/GenBank/DDBJ databases">
        <title>Connecting structure to function with the recovery of over 1000 high-quality activated sludge metagenome-assembled genomes encoding full-length rRNA genes using long-read sequencing.</title>
        <authorList>
            <person name="Singleton C.M."/>
            <person name="Petriglieri F."/>
            <person name="Kristensen J.M."/>
            <person name="Kirkegaard R.H."/>
            <person name="Michaelsen T.Y."/>
            <person name="Andersen M.H."/>
            <person name="Karst S.M."/>
            <person name="Dueholm M.S."/>
            <person name="Nielsen P.H."/>
            <person name="Albertsen M."/>
        </authorList>
    </citation>
    <scope>NUCLEOTIDE SEQUENCE [LARGE SCALE GENOMIC DNA]</scope>
    <source>
        <strain evidence="7">Fred_18-Q3-R57-64_BAT3C.720</strain>
    </source>
</reference>
<comment type="similarity">
    <text evidence="5">Belongs to the PINc/VapC protein family.</text>
</comment>
<keyword evidence="2 5" id="KW-0540">Nuclease</keyword>
<keyword evidence="3 5" id="KW-0479">Metal-binding</keyword>
<dbReference type="GO" id="GO:0090729">
    <property type="term" value="F:toxin activity"/>
    <property type="evidence" value="ECO:0007669"/>
    <property type="project" value="UniProtKB-KW"/>
</dbReference>
<dbReference type="HAMAP" id="MF_00265">
    <property type="entry name" value="VapC_Nob1"/>
    <property type="match status" value="1"/>
</dbReference>
<comment type="function">
    <text evidence="5">Toxic component of a toxin-antitoxin (TA) system. An RNase.</text>
</comment>
<feature type="binding site" evidence="5">
    <location>
        <position position="107"/>
    </location>
    <ligand>
        <name>Mg(2+)</name>
        <dbReference type="ChEBI" id="CHEBI:18420"/>
    </ligand>
</feature>
<evidence type="ECO:0000256" key="2">
    <source>
        <dbReference type="ARBA" id="ARBA00022722"/>
    </source>
</evidence>
<dbReference type="NCBIfam" id="TIGR00028">
    <property type="entry name" value="Mtu_PIN_fam"/>
    <property type="match status" value="1"/>
</dbReference>
<keyword evidence="5" id="KW-0460">Magnesium</keyword>
<dbReference type="GO" id="GO:0004540">
    <property type="term" value="F:RNA nuclease activity"/>
    <property type="evidence" value="ECO:0007669"/>
    <property type="project" value="InterPro"/>
</dbReference>
<dbReference type="InterPro" id="IPR022907">
    <property type="entry name" value="VapC_family"/>
</dbReference>
<accession>A0A935T8N6</accession>
<gene>
    <name evidence="5" type="primary">vapC</name>
    <name evidence="7" type="ORF">IPK02_07265</name>
</gene>
<dbReference type="EMBL" id="JADJOT010000007">
    <property type="protein sequence ID" value="MBK7953761.1"/>
    <property type="molecule type" value="Genomic_DNA"/>
</dbReference>
<evidence type="ECO:0000313" key="8">
    <source>
        <dbReference type="Proteomes" id="UP000706151"/>
    </source>
</evidence>
<feature type="domain" description="PIN" evidence="6">
    <location>
        <begin position="5"/>
        <end position="133"/>
    </location>
</feature>
<keyword evidence="4 5" id="KW-0378">Hydrolase</keyword>
<evidence type="ECO:0000256" key="4">
    <source>
        <dbReference type="ARBA" id="ARBA00022801"/>
    </source>
</evidence>
<proteinExistence type="inferred from homology"/>
<evidence type="ECO:0000256" key="3">
    <source>
        <dbReference type="ARBA" id="ARBA00022723"/>
    </source>
</evidence>
<dbReference type="GO" id="GO:0045926">
    <property type="term" value="P:negative regulation of growth"/>
    <property type="evidence" value="ECO:0007669"/>
    <property type="project" value="UniProtKB-ARBA"/>
</dbReference>
<dbReference type="AlphaFoldDB" id="A0A935T8N6"/>
<evidence type="ECO:0000259" key="6">
    <source>
        <dbReference type="Pfam" id="PF01850"/>
    </source>
</evidence>
<dbReference type="Gene3D" id="3.40.50.1010">
    <property type="entry name" value="5'-nuclease"/>
    <property type="match status" value="1"/>
</dbReference>
<comment type="caution">
    <text evidence="7">The sequence shown here is derived from an EMBL/GenBank/DDBJ whole genome shotgun (WGS) entry which is preliminary data.</text>
</comment>
<evidence type="ECO:0000256" key="5">
    <source>
        <dbReference type="HAMAP-Rule" id="MF_00265"/>
    </source>
</evidence>
<protein>
    <recommendedName>
        <fullName evidence="5">Ribonuclease VapC</fullName>
        <shortName evidence="5">RNase VapC</shortName>
        <ecNumber evidence="5">3.1.-.-</ecNumber>
    </recommendedName>
    <alternativeName>
        <fullName evidence="5">Toxin VapC</fullName>
    </alternativeName>
</protein>
<keyword evidence="5" id="KW-0800">Toxin</keyword>
<dbReference type="InterPro" id="IPR029060">
    <property type="entry name" value="PIN-like_dom_sf"/>
</dbReference>
<dbReference type="SUPFAM" id="SSF88723">
    <property type="entry name" value="PIN domain-like"/>
    <property type="match status" value="1"/>
</dbReference>
<comment type="cofactor">
    <cofactor evidence="5">
        <name>Mg(2+)</name>
        <dbReference type="ChEBI" id="CHEBI:18420"/>
    </cofactor>
</comment>
<organism evidence="7 8">
    <name type="scientific">Candidatus Accumulibacter affinis</name>
    <dbReference type="NCBI Taxonomy" id="2954384"/>
    <lineage>
        <taxon>Bacteria</taxon>
        <taxon>Pseudomonadati</taxon>
        <taxon>Pseudomonadota</taxon>
        <taxon>Betaproteobacteria</taxon>
        <taxon>Candidatus Accumulibacter</taxon>
    </lineage>
</organism>
<dbReference type="GO" id="GO:0016788">
    <property type="term" value="F:hydrolase activity, acting on ester bonds"/>
    <property type="evidence" value="ECO:0007669"/>
    <property type="project" value="InterPro"/>
</dbReference>
<feature type="binding site" evidence="5">
    <location>
        <position position="6"/>
    </location>
    <ligand>
        <name>Mg(2+)</name>
        <dbReference type="ChEBI" id="CHEBI:18420"/>
    </ligand>
</feature>
<dbReference type="Proteomes" id="UP000706151">
    <property type="component" value="Unassembled WGS sequence"/>
</dbReference>
<name>A0A935T8N6_9PROT</name>